<dbReference type="RefSeq" id="XP_007878199.1">
    <property type="nucleotide sequence ID" value="XM_007880008.1"/>
</dbReference>
<dbReference type="InterPro" id="IPR016024">
    <property type="entry name" value="ARM-type_fold"/>
</dbReference>
<dbReference type="GO" id="GO:0005737">
    <property type="term" value="C:cytoplasm"/>
    <property type="evidence" value="ECO:0007669"/>
    <property type="project" value="UniProtKB-SubCell"/>
</dbReference>
<feature type="compositionally biased region" description="Basic and acidic residues" evidence="3">
    <location>
        <begin position="472"/>
        <end position="484"/>
    </location>
</feature>
<evidence type="ECO:0000313" key="5">
    <source>
        <dbReference type="EMBL" id="EPQ29818.1"/>
    </source>
</evidence>
<feature type="compositionally biased region" description="Acidic residues" evidence="3">
    <location>
        <begin position="980"/>
        <end position="1006"/>
    </location>
</feature>
<dbReference type="AlphaFoldDB" id="A0A061HB42"/>
<dbReference type="HOGENOM" id="CLU_002633_1_1_1"/>
<dbReference type="InterPro" id="IPR039762">
    <property type="entry name" value="Nmd2/UPF2"/>
</dbReference>
<dbReference type="Pfam" id="PF02854">
    <property type="entry name" value="MIF4G"/>
    <property type="match status" value="2"/>
</dbReference>
<comment type="subcellular location">
    <subcellularLocation>
        <location evidence="1">Cytoplasm</location>
    </subcellularLocation>
</comment>
<dbReference type="KEGG" id="pfp:PFL1_02491"/>
<dbReference type="InterPro" id="IPR007193">
    <property type="entry name" value="Upf2/Nmd2_C"/>
</dbReference>
<dbReference type="eggNOG" id="KOG2051">
    <property type="taxonomic scope" value="Eukaryota"/>
</dbReference>
<dbReference type="Proteomes" id="UP000053664">
    <property type="component" value="Unassembled WGS sequence"/>
</dbReference>
<feature type="compositionally biased region" description="Low complexity" evidence="3">
    <location>
        <begin position="1"/>
        <end position="38"/>
    </location>
</feature>
<dbReference type="FunFam" id="1.25.40.180:FF:000080">
    <property type="entry name" value="Chromosome 9, whole genome shotgun sequence"/>
    <property type="match status" value="1"/>
</dbReference>
<evidence type="ECO:0000259" key="4">
    <source>
        <dbReference type="SMART" id="SM00543"/>
    </source>
</evidence>
<accession>A0A061HB42</accession>
<dbReference type="FunFam" id="1.25.40.180:FF:000037">
    <property type="entry name" value="Nonsense-mediated mRNA decay factor (Upf2)"/>
    <property type="match status" value="1"/>
</dbReference>
<feature type="region of interest" description="Disordered" evidence="3">
    <location>
        <begin position="1"/>
        <end position="66"/>
    </location>
</feature>
<dbReference type="GO" id="GO:0003723">
    <property type="term" value="F:RNA binding"/>
    <property type="evidence" value="ECO:0007669"/>
    <property type="project" value="InterPro"/>
</dbReference>
<dbReference type="GeneID" id="19316611"/>
<feature type="compositionally biased region" description="Acidic residues" evidence="3">
    <location>
        <begin position="1032"/>
        <end position="1047"/>
    </location>
</feature>
<dbReference type="SUPFAM" id="SSF48371">
    <property type="entry name" value="ARM repeat"/>
    <property type="match status" value="3"/>
</dbReference>
<feature type="region of interest" description="Disordered" evidence="3">
    <location>
        <begin position="968"/>
        <end position="1179"/>
    </location>
</feature>
<feature type="compositionally biased region" description="Low complexity" evidence="3">
    <location>
        <begin position="461"/>
        <end position="471"/>
    </location>
</feature>
<reference evidence="5 6" key="1">
    <citation type="journal article" date="2013" name="Plant Cell">
        <title>The transition from a phytopathogenic smut ancestor to an anamorphic biocontrol agent deciphered by comparative whole-genome analysis.</title>
        <authorList>
            <person name="Lefebvre F."/>
            <person name="Joly D.L."/>
            <person name="Labbe C."/>
            <person name="Teichmann B."/>
            <person name="Linning R."/>
            <person name="Belzile F."/>
            <person name="Bakkeren G."/>
            <person name="Belanger R.R."/>
        </authorList>
    </citation>
    <scope>NUCLEOTIDE SEQUENCE [LARGE SCALE GENOMIC DNA]</scope>
    <source>
        <strain evidence="5 6">PF-1</strain>
    </source>
</reference>
<feature type="compositionally biased region" description="Acidic residues" evidence="3">
    <location>
        <begin position="1147"/>
        <end position="1158"/>
    </location>
</feature>
<dbReference type="OrthoDB" id="27832at2759"/>
<feature type="compositionally biased region" description="Polar residues" evidence="3">
    <location>
        <begin position="1097"/>
        <end position="1110"/>
    </location>
</feature>
<feature type="domain" description="MIF4G" evidence="4">
    <location>
        <begin position="531"/>
        <end position="720"/>
    </location>
</feature>
<dbReference type="GO" id="GO:0035145">
    <property type="term" value="C:exon-exon junction complex"/>
    <property type="evidence" value="ECO:0007669"/>
    <property type="project" value="TreeGrafter"/>
</dbReference>
<protein>
    <recommendedName>
        <fullName evidence="4">MIF4G domain-containing protein</fullName>
    </recommendedName>
</protein>
<dbReference type="Pfam" id="PF04050">
    <property type="entry name" value="Upf2"/>
    <property type="match status" value="1"/>
</dbReference>
<organism evidence="5 6">
    <name type="scientific">Pseudozyma flocculosa PF-1</name>
    <dbReference type="NCBI Taxonomy" id="1277687"/>
    <lineage>
        <taxon>Eukaryota</taxon>
        <taxon>Fungi</taxon>
        <taxon>Dikarya</taxon>
        <taxon>Basidiomycota</taxon>
        <taxon>Ustilaginomycotina</taxon>
        <taxon>Ustilaginomycetes</taxon>
        <taxon>Ustilaginales</taxon>
        <taxon>Ustilaginaceae</taxon>
        <taxon>Pseudozyma</taxon>
    </lineage>
</organism>
<dbReference type="PANTHER" id="PTHR12839">
    <property type="entry name" value="NONSENSE-MEDIATED MRNA DECAY PROTEIN 2 UP-FRAMESHIFT SUPPRESSOR 2"/>
    <property type="match status" value="1"/>
</dbReference>
<evidence type="ECO:0000256" key="2">
    <source>
        <dbReference type="ARBA" id="ARBA00022490"/>
    </source>
</evidence>
<feature type="domain" description="MIF4G" evidence="4">
    <location>
        <begin position="735"/>
        <end position="944"/>
    </location>
</feature>
<dbReference type="Gene3D" id="1.25.40.180">
    <property type="match status" value="3"/>
</dbReference>
<evidence type="ECO:0000256" key="3">
    <source>
        <dbReference type="SAM" id="MobiDB-lite"/>
    </source>
</evidence>
<dbReference type="GO" id="GO:0000184">
    <property type="term" value="P:nuclear-transcribed mRNA catabolic process, nonsense-mediated decay"/>
    <property type="evidence" value="ECO:0007669"/>
    <property type="project" value="InterPro"/>
</dbReference>
<name>A0A061HB42_9BASI</name>
<feature type="compositionally biased region" description="Low complexity" evidence="3">
    <location>
        <begin position="50"/>
        <end position="59"/>
    </location>
</feature>
<dbReference type="SMART" id="SM00543">
    <property type="entry name" value="MIF4G"/>
    <property type="match status" value="2"/>
</dbReference>
<dbReference type="InterPro" id="IPR003890">
    <property type="entry name" value="MIF4G-like_typ-3"/>
</dbReference>
<sequence length="1243" mass="137537">MSARSQPTAANPSAANPSSSTANSNQSSAAATPSIAASNIPTAPAKDDAAAAQHASQQLFRDRQRRRQQLRAANLAAWSAGPSIPSSSLDSNLKKNTAFIKRVKQSLAQDARDQLIRDLGTLSLDKYREEIVQAVPEGLQKCINPKDCMAAAEILSAFHCRFGGDAFSAPLTSILSATLAPPNKLALQSIPQEQRERDEAARVARQKQLLRVAADLALVEVVGHSKDQSSAVWLYQVTKELLATDKDHVNVPILITLLRALAPALVDPPSTADAGTSADPEGIAKGVSAISLQDAAGAAGAVAELDAADPEAAPLVTTEMKAKFRKLFETYFATLSRKIVKEHERLQEQDRRNHEAYIRYGEIFEDRQQTYEKMTKGFERYHEWGKLLSDLLGVPMPKLVDAAKSNAIGLGVNLDSKSALFNERSDEDFGSNQSPWEDEDTRRFYEDLLDLSDVIPPSVLAGTSSSTASASKDTDGDASARDGQDPASPDPSRSPRPVSDGEDASEGAVGTTSGADAASEDQMNAGPAAQLNSLLAKLPDLTNRAMIDSAAVDFAFLASKPARRKLVKHLSSIPRSRLDLIPYYARLAATLNRYMPDVGSGLVGTLDDEFRYFQRKKNVELTESRAKNARFLAELTKFKVTPSHTIFHCLKVCLEDFSGPNIDVLATLLETCGRYLLRTEESSAKMRSMLEMLRRKRGLVNLDARQLLMLDNAYYQCNPPERKAIEQKVRSPMELFVRHLVYDVLTKKTLDKVLKLLRKLHWEDPTTVDTLKALFTRVWKMKFSNIHLLAILVYDLQAYHLAFTVDVIDQVLENIRTGLEQNIFKHNQRRVATVRYLGELYNYRLINSGIVFDQLWSLTTFGHPGGRPLPGQVTPIDAPDDYFRIRLICTLLDTCGMCFDRGSLKKKLDEFLVFLNLYVLSKERPLPMEVDFMLSDTLESLRPKFQLKTDFAEAALEVDLMLAAHRASNPASGSGAEGAGDGDYDDEFDEDEDEDDDSDDDDDDDDGRSGDESRRGPKMRNGGDSTGVSQLGDDDFDDDDEDDDDAINDFSEGGSHLGRDTDAEEDEAMVRRREEEATIKREADDEFDRELAKMMSESGSSVGIKTQNRGLSDVGIPMIRSRRASQSSAYASKSDRSDRELGTGTSGDDDDDDDDDDEGQHMRFSLLSKKGNKQTTHEVKVPATSAIAINTRTKQLKNEAERRQLKELVLAYEGREEEADRRSLEQTLSRRGFKVKFADEQRG</sequence>
<proteinExistence type="predicted"/>
<gene>
    <name evidence="5" type="ORF">PFL1_02491</name>
</gene>
<feature type="compositionally biased region" description="Basic and acidic residues" evidence="3">
    <location>
        <begin position="1068"/>
        <end position="1083"/>
    </location>
</feature>
<feature type="region of interest" description="Disordered" evidence="3">
    <location>
        <begin position="460"/>
        <end position="520"/>
    </location>
</feature>
<evidence type="ECO:0000256" key="1">
    <source>
        <dbReference type="ARBA" id="ARBA00004496"/>
    </source>
</evidence>
<dbReference type="EMBL" id="KE361629">
    <property type="protein sequence ID" value="EPQ29818.1"/>
    <property type="molecule type" value="Genomic_DNA"/>
</dbReference>
<keyword evidence="2" id="KW-0963">Cytoplasm</keyword>
<dbReference type="PANTHER" id="PTHR12839:SF7">
    <property type="entry name" value="REGULATOR OF NONSENSE TRANSCRIPTS 2"/>
    <property type="match status" value="1"/>
</dbReference>
<evidence type="ECO:0000313" key="6">
    <source>
        <dbReference type="Proteomes" id="UP000053664"/>
    </source>
</evidence>
<dbReference type="Gene3D" id="4.10.80.160">
    <property type="match status" value="1"/>
</dbReference>